<reference evidence="2" key="1">
    <citation type="submission" date="2023-11" db="EMBL/GenBank/DDBJ databases">
        <authorList>
            <person name="Alioto T."/>
            <person name="Alioto T."/>
            <person name="Gomez Garrido J."/>
        </authorList>
    </citation>
    <scope>NUCLEOTIDE SEQUENCE</scope>
</reference>
<gene>
    <name evidence="2" type="ORF">LECACI_7A002809</name>
</gene>
<sequence>MSENNAPASKKRPRSDTGSTSDEPLPAAIGGRQGGSNTTDLRSMSRDPYAGLMPKNITERPSNHDERFMYDRWTGPTVYMGLRAAGNHEPRVVQPGNPNLQPAHYHQPGQAGGSYNTFPAEPSGAHARRQPLMPTALDESGEESRENSDPFRAQPPRAIPQRRPLMPIVPDQSQQQYGGNNYTFPPPAQAPQAFAQPICPGGHPLALTRQIVGAMNQDIKDEMREELKNELREEIKEEIKNELAVEVIQAIKGEIKKEIQDGIKKGLEALAKGGDHGDL</sequence>
<proteinExistence type="predicted"/>
<name>A0AAI9E797_9PEZI</name>
<evidence type="ECO:0000313" key="2">
    <source>
        <dbReference type="EMBL" id="CAK3923229.1"/>
    </source>
</evidence>
<organism evidence="2 3">
    <name type="scientific">Lecanosticta acicola</name>
    <dbReference type="NCBI Taxonomy" id="111012"/>
    <lineage>
        <taxon>Eukaryota</taxon>
        <taxon>Fungi</taxon>
        <taxon>Dikarya</taxon>
        <taxon>Ascomycota</taxon>
        <taxon>Pezizomycotina</taxon>
        <taxon>Dothideomycetes</taxon>
        <taxon>Dothideomycetidae</taxon>
        <taxon>Mycosphaerellales</taxon>
        <taxon>Mycosphaerellaceae</taxon>
        <taxon>Lecanosticta</taxon>
    </lineage>
</organism>
<comment type="caution">
    <text evidence="2">The sequence shown here is derived from an EMBL/GenBank/DDBJ whole genome shotgun (WGS) entry which is preliminary data.</text>
</comment>
<feature type="region of interest" description="Disordered" evidence="1">
    <location>
        <begin position="1"/>
        <end position="63"/>
    </location>
</feature>
<dbReference type="EMBL" id="CAVMBE010000013">
    <property type="protein sequence ID" value="CAK3923229.1"/>
    <property type="molecule type" value="Genomic_DNA"/>
</dbReference>
<dbReference type="Proteomes" id="UP001296104">
    <property type="component" value="Unassembled WGS sequence"/>
</dbReference>
<evidence type="ECO:0000256" key="1">
    <source>
        <dbReference type="SAM" id="MobiDB-lite"/>
    </source>
</evidence>
<feature type="region of interest" description="Disordered" evidence="1">
    <location>
        <begin position="136"/>
        <end position="158"/>
    </location>
</feature>
<keyword evidence="3" id="KW-1185">Reference proteome</keyword>
<accession>A0AAI9E797</accession>
<dbReference type="AlphaFoldDB" id="A0AAI9E797"/>
<evidence type="ECO:0000313" key="3">
    <source>
        <dbReference type="Proteomes" id="UP001296104"/>
    </source>
</evidence>
<protein>
    <submittedName>
        <fullName evidence="2">Uncharacterized protein</fullName>
    </submittedName>
</protein>